<gene>
    <name evidence="1" type="ORF">AUJ40_02635</name>
</gene>
<proteinExistence type="predicted"/>
<name>A0A1J4RSY5_9BACT</name>
<sequence length="123" mass="14205">MNAKSINKLQLDNLFPEFDQLQKIYGDPGLNAIYGAGCTLEPNLMMIFMNPTGRNIASNPNWAGLRAPWLGTKNIWKILHKLDLIDDTLFNRIDRIESECWTEVLSEELYNTLAQKYIYILQI</sequence>
<dbReference type="Proteomes" id="UP000182753">
    <property type="component" value="Unassembled WGS sequence"/>
</dbReference>
<accession>A0A1J4RSY5</accession>
<evidence type="ECO:0000313" key="1">
    <source>
        <dbReference type="EMBL" id="OIN89061.1"/>
    </source>
</evidence>
<protein>
    <submittedName>
        <fullName evidence="1">Uncharacterized protein</fullName>
    </submittedName>
</protein>
<dbReference type="AlphaFoldDB" id="A0A1J4RSY5"/>
<organism evidence="1 2">
    <name type="scientific">Candidatus Berkelbacteria bacterium CG1_02_42_45</name>
    <dbReference type="NCBI Taxonomy" id="1805036"/>
    <lineage>
        <taxon>Bacteria</taxon>
        <taxon>Candidatus Berkelbacteria</taxon>
    </lineage>
</organism>
<reference evidence="1 2" key="1">
    <citation type="journal article" date="2016" name="Environ. Microbiol.">
        <title>Genomic resolution of a cold subsurface aquifer community provides metabolic insights for novel microbes adapted to high CO concentrations.</title>
        <authorList>
            <person name="Probst A.J."/>
            <person name="Castelle C.J."/>
            <person name="Singh A."/>
            <person name="Brown C.T."/>
            <person name="Anantharaman K."/>
            <person name="Sharon I."/>
            <person name="Hug L.A."/>
            <person name="Burstein D."/>
            <person name="Emerson J.B."/>
            <person name="Thomas B.C."/>
            <person name="Banfield J.F."/>
        </authorList>
    </citation>
    <scope>NUCLEOTIDE SEQUENCE [LARGE SCALE GENOMIC DNA]</scope>
    <source>
        <strain evidence="1">CG1_02_42_45</strain>
    </source>
</reference>
<comment type="caution">
    <text evidence="1">The sequence shown here is derived from an EMBL/GenBank/DDBJ whole genome shotgun (WGS) entry which is preliminary data.</text>
</comment>
<dbReference type="EMBL" id="MNUJ01000052">
    <property type="protein sequence ID" value="OIN89061.1"/>
    <property type="molecule type" value="Genomic_DNA"/>
</dbReference>
<evidence type="ECO:0000313" key="2">
    <source>
        <dbReference type="Proteomes" id="UP000182753"/>
    </source>
</evidence>